<keyword evidence="7" id="KW-0472">Membrane</keyword>
<evidence type="ECO:0000256" key="4">
    <source>
        <dbReference type="ARBA" id="ARBA00022490"/>
    </source>
</evidence>
<evidence type="ECO:0000256" key="5">
    <source>
        <dbReference type="ARBA" id="ARBA00022790"/>
    </source>
</evidence>
<dbReference type="Proteomes" id="UP001470230">
    <property type="component" value="Unassembled WGS sequence"/>
</dbReference>
<sequence>MNCDMKTIMYDEENVIESFLQNVIHPVSCRYTIHLIANVSNIKSKIYLIDQMKKELKYHDRIGFASYIDRLSNKNYNGPTIYRDFIEERLTEQRSTILEKSGTKMLNSTINFAATAVAQTDNFYFWNAIQSYKRDTRVNNKSHFYEQRACLHICLDEWTKAYALSKKSQNPEYISVIGFSFGNFDIVLQNLDSLFLLIRQRKTSIVSVFELLHMIVFSFLCCFDFTLGENPKLDILLMFLQEENLIKPKIALQNFLQSHYKNAIDWIDSLENFTSLSLYMCFSFSMVQDAIRVNALVHFCYPFSSIKISVISDQFNIDEDRAEEMIQKACLNHKLNCKIDYVDKTLKRLPKSQESHEKQNILRQSRTTTIKLNEFLWKLKMQKQEIKRIDNIFSASGSQF</sequence>
<feature type="transmembrane region" description="Helical" evidence="7">
    <location>
        <begin position="205"/>
        <end position="227"/>
    </location>
</feature>
<evidence type="ECO:0000313" key="10">
    <source>
        <dbReference type="Proteomes" id="UP001470230"/>
    </source>
</evidence>
<dbReference type="SUPFAM" id="SSF46785">
    <property type="entry name" value="Winged helix' DNA-binding domain"/>
    <property type="match status" value="1"/>
</dbReference>
<keyword evidence="7" id="KW-1133">Transmembrane helix</keyword>
<dbReference type="PANTHER" id="PTHR14145:SF2">
    <property type="entry name" value="COP9 SIGNALOSOME COMPLEX SUBUNIT 1"/>
    <property type="match status" value="1"/>
</dbReference>
<dbReference type="Pfam" id="PF01399">
    <property type="entry name" value="PCI"/>
    <property type="match status" value="1"/>
</dbReference>
<comment type="subcellular location">
    <subcellularLocation>
        <location evidence="2">Cytoplasm</location>
    </subcellularLocation>
    <subcellularLocation>
        <location evidence="1">Nucleus</location>
    </subcellularLocation>
</comment>
<reference evidence="9 10" key="1">
    <citation type="submission" date="2024-04" db="EMBL/GenBank/DDBJ databases">
        <title>Tritrichomonas musculus Genome.</title>
        <authorList>
            <person name="Alves-Ferreira E."/>
            <person name="Grigg M."/>
            <person name="Lorenzi H."/>
            <person name="Galac M."/>
        </authorList>
    </citation>
    <scope>NUCLEOTIDE SEQUENCE [LARGE SCALE GENOMIC DNA]</scope>
    <source>
        <strain evidence="9 10">EAF2021</strain>
    </source>
</reference>
<dbReference type="InterPro" id="IPR036390">
    <property type="entry name" value="WH_DNA-bd_sf"/>
</dbReference>
<comment type="similarity">
    <text evidence="3">Belongs to the CSN1 family.</text>
</comment>
<evidence type="ECO:0000259" key="8">
    <source>
        <dbReference type="PROSITE" id="PS50250"/>
    </source>
</evidence>
<protein>
    <recommendedName>
        <fullName evidence="8">PCI domain-containing protein</fullName>
    </recommendedName>
</protein>
<keyword evidence="6" id="KW-0539">Nucleus</keyword>
<dbReference type="PROSITE" id="PS50250">
    <property type="entry name" value="PCI"/>
    <property type="match status" value="1"/>
</dbReference>
<evidence type="ECO:0000313" key="9">
    <source>
        <dbReference type="EMBL" id="KAK8893901.1"/>
    </source>
</evidence>
<evidence type="ECO:0000256" key="3">
    <source>
        <dbReference type="ARBA" id="ARBA00008793"/>
    </source>
</evidence>
<dbReference type="PANTHER" id="PTHR14145">
    <property type="entry name" value="26S PROTESOME SUBUNIT 6"/>
    <property type="match status" value="1"/>
</dbReference>
<feature type="domain" description="PCI" evidence="8">
    <location>
        <begin position="150"/>
        <end position="353"/>
    </location>
</feature>
<name>A0ABR2KSZ2_9EUKA</name>
<dbReference type="InterPro" id="IPR019585">
    <property type="entry name" value="Rpn7/CSN1"/>
</dbReference>
<accession>A0ABR2KSZ2</accession>
<evidence type="ECO:0000256" key="1">
    <source>
        <dbReference type="ARBA" id="ARBA00004123"/>
    </source>
</evidence>
<dbReference type="Gene3D" id="1.25.40.570">
    <property type="match status" value="1"/>
</dbReference>
<keyword evidence="10" id="KW-1185">Reference proteome</keyword>
<keyword evidence="7" id="KW-0812">Transmembrane</keyword>
<dbReference type="SMART" id="SM00088">
    <property type="entry name" value="PINT"/>
    <property type="match status" value="1"/>
</dbReference>
<dbReference type="InterPro" id="IPR000717">
    <property type="entry name" value="PCI_dom"/>
</dbReference>
<organism evidence="9 10">
    <name type="scientific">Tritrichomonas musculus</name>
    <dbReference type="NCBI Taxonomy" id="1915356"/>
    <lineage>
        <taxon>Eukaryota</taxon>
        <taxon>Metamonada</taxon>
        <taxon>Parabasalia</taxon>
        <taxon>Tritrichomonadida</taxon>
        <taxon>Tritrichomonadidae</taxon>
        <taxon>Tritrichomonas</taxon>
    </lineage>
</organism>
<keyword evidence="5" id="KW-0736">Signalosome</keyword>
<comment type="caution">
    <text evidence="9">The sequence shown here is derived from an EMBL/GenBank/DDBJ whole genome shotgun (WGS) entry which is preliminary data.</text>
</comment>
<evidence type="ECO:0000256" key="2">
    <source>
        <dbReference type="ARBA" id="ARBA00004496"/>
    </source>
</evidence>
<evidence type="ECO:0000256" key="6">
    <source>
        <dbReference type="ARBA" id="ARBA00023242"/>
    </source>
</evidence>
<keyword evidence="4" id="KW-0963">Cytoplasm</keyword>
<gene>
    <name evidence="9" type="ORF">M9Y10_022330</name>
</gene>
<proteinExistence type="inferred from homology"/>
<dbReference type="EMBL" id="JAPFFF010000003">
    <property type="protein sequence ID" value="KAK8893901.1"/>
    <property type="molecule type" value="Genomic_DNA"/>
</dbReference>
<evidence type="ECO:0000256" key="7">
    <source>
        <dbReference type="SAM" id="Phobius"/>
    </source>
</evidence>